<feature type="region of interest" description="Disordered" evidence="1">
    <location>
        <begin position="2660"/>
        <end position="2683"/>
    </location>
</feature>
<dbReference type="EMBL" id="OA882038">
    <property type="protein sequence ID" value="CAD7272061.1"/>
    <property type="molecule type" value="Genomic_DNA"/>
</dbReference>
<feature type="region of interest" description="Disordered" evidence="1">
    <location>
        <begin position="1704"/>
        <end position="1759"/>
    </location>
</feature>
<evidence type="ECO:0000313" key="3">
    <source>
        <dbReference type="Proteomes" id="UP000678499"/>
    </source>
</evidence>
<evidence type="ECO:0000256" key="1">
    <source>
        <dbReference type="SAM" id="MobiDB-lite"/>
    </source>
</evidence>
<reference evidence="2" key="1">
    <citation type="submission" date="2020-11" db="EMBL/GenBank/DDBJ databases">
        <authorList>
            <person name="Tran Van P."/>
        </authorList>
    </citation>
    <scope>NUCLEOTIDE SEQUENCE</scope>
</reference>
<feature type="compositionally biased region" description="Pro residues" evidence="1">
    <location>
        <begin position="2127"/>
        <end position="2136"/>
    </location>
</feature>
<gene>
    <name evidence="2" type="ORF">NMOB1V02_LOCUS13</name>
</gene>
<feature type="compositionally biased region" description="Polar residues" evidence="1">
    <location>
        <begin position="1741"/>
        <end position="1757"/>
    </location>
</feature>
<sequence>MSSFSSPVLGGGGMRHWSAVAVASRPSVPCVVFTPENNAVAEAAESEVSKLRERVLHLTFPLKPSEAQQTFGVPGRRRPSMMSSMSLPFAFSSFPFSSSPVPPPDPTPNEYFGEPTFEARGEFGGAPLRCIAEDRITPPLQRCCVELSKPVEKILVRYERLPKDIFSPPLSSECTTRTRNVITWGSLKPVASLWRFLYHRRWIWAAQSSTGSPLPPNHITQILATVTENLDEQTGDDDDDESTEFDANESDGFLHLVTECWIEPQHGIVADPHPYHFSKLAYDKIPQEVYKQDLECVSTLITTAHLSLMCQNSAIPSPSGSSPPYDFSTRISGRPEIQYVPFCFDITRLLPKCQQVEMLFSTLIQDLSAKLDPTNSENSSNSIPEEAINEQFFACIFDDLREITDREVTMGSVDWEKFPLLVRLRDRPWENSEVPFECPYTSKEEDLPKWRCFVKGVSPTHSLLIILPASYDDLLKLIIREKKTRSSDGTETNSMQFPSKSIRLVVEGVDDAPDALLGCTGATGRAGVGLLSSDVESGMIGRSMSLGNAPPPSVSVGRARAKSGSGILARNLQKQSDLSDWAKKILSKKAECSHLSLSKSVLNRSFEGSTGDSIRSSLEAVFIPDNGLLPESRKFWAAGSDGNGIPSIPSRTSVFDSVESDSVGSTSNLPSSVKGSQKQHRPLYGSVVLPIYVYDCPLSGMISSLVCRHEARAREKDEFFDHTYKFNSELPEMNVSVTGGSSGSNAKFDRKAPPTPSTPDEKHRRGITRSGMCESIELCVMKSFITSVFKCLQQKLTVHAQDVLAAVERCQDIPIELDLTDFLEGTNTEMNFDECAGQTDSGKSFNTSDSIVFKHESSEFNLGAVAELLPWLEHFGESMDMTKTQIQLNVLCLTLPPIILSTLTKRGREGLRSTSFCSGASSECIDPSEALHGEDDSDNSVIDDRPSRYFSDGRFDNALDLLPAFQKMSVYDTVDEMKWLLMDEMVSSMLENENLDSSLLAMVCDHVRHSNGRASCIYREVPLEFVCYPDASYEKFVEKLKDFKVNQYKLRQVEGYYYVSEISSVSDNEFSVVDASNSEVFDEAGPRFLQNLHVKKKEANSWNVGQSSQNAERSLHQESDGFVGSADRINTVEDIHRIHLSSTSSEDDRIRLPGFWLILCVDRDKVKTYFHCRSGSGDIHLVDRWRKVYYEVIAKIKSTCKIVNQILLLQDLHDSRSCRQLLEPEAPEDVWPKDDATSTLAILDPASPRMYPKDRSPDDTDMEKPFLEASLRLKPGEFSCGAVLIVQFYLHPRLKAPGVKTGAHRAVTVLQGVLSAFSVVNRKNILHESPPKRDLFGPLGICERSDEPVAASGRFRSYSYGSTFPSRTADHDASYEACNIYLWNCASWLDLSQILAEQSSAENESPISNSLSQRNCDDFLFLVVHGVSEASPSITVGLVEMLRKRLDEAVLDIITIMLLRNSQCKLRPEDVHFIQRPHEKPVDEFKLRLPIWSVPYLPAVYLYLKQNLMQFLYPPRYIDNKSEHHFVDGWEDVQDDPHATPSEQHEGDILLYLLGNKPGAGADGIACISMVIADGAGIRVVWNSTQYPRGRLVIGPLALSPLQSNRRTPWTESDFHAVVQVKEVPVTEKFRKTPGSDSSEPDAEDREVEAFFSRGMSATVSFKVWSQGKIDTSQLRGKLRLAVQQSLWDLYSEYKVFLPMSEEDGSCKMESSSEPTTPLIFPRRSSVGGLSVSHPPDRTPSPGQQQGARSPLKSQLSLAEPPAKTRVNDYYSRRSPQAETAQRPSFEVLENVFLPWLDFGFDDLNVPSVRRTAVVLSSRQNVDSFLREFCGIVEGMDDELSVFVVDAPKSTRLESERRLRRKVERVGSHTQTPSCVSRNGSNESPCSVDYQTFVPVSDQESIKGDRECLSRFKYMLRPSSQPEYFLFARRLGYWKFSQFSIPETERSHSSAKGPVRFHSGAPVVGPSPSITPTLPGQSTFQPVSILAVSSLVGSSSSIFASPDPSKFVVTRQNLIYVTVKDKDVIIFTYNWSRDANEQLMVQTNRLTAWLNSRTRLLHSIVYQKLGLFNGQPIVNVDRKDKDSRYFQDVDALIKCQRFPSRDGTTAAEQSRHNSGSSHHEDLRSHRPPPGPPPILDPLAPPAITLPIFLEVYRDTQPRLPLHMTNYGISRDIVGRHGRQMQEIRKAEFSEVPHFRGLFSRTETERKARIQNLAMEAQANVPVNMNHIQDVCTSVARPMHFIYTPLLFLPRWRSILASIRDHSAFVAFGVGNEVDASHPTQTPPATSTSNPFVGGGSVVPPEPPPITRSRHNSGQTITSGEPRLSSAFSRGARNCWGPAPTEDESWHLTLLETYMREYIQYLVSLGFMSIQTRITTGPGKGMDGKSMVAETPPPLLIVSGSSRLPMGNVFGAGGGFGRILPQFLMKPTVGGLIVVEVGISEPYAYTKLFGLEGPRLIPKNSTTPRQHILNFIAECDSIMFVLHMHSFSYDYHLRTLHAYLSARNLLFRHGYHLTSFLDDFIKYYTKGPNYARNLIHSGTMVIENTYTPGVELYNYLMNHCEKIYEMRVMRVSPCNTSTASSAGAESEYVLIKLSTHVATYKDANEVQQRGEFDVTVVIALDNESWDGRVTSENFIALKFYVMLTNKRDVYPKQVPSRFGKFRTVSTPTTPTTPTHPKPVSLASSISSNGIRDHDEIGSDRSVGPATPTVLTPNPTQLSGFVSWSASKPSVRRRTQKGFMGIKVESVFYTGFFSSYEEAMQQILAEQPCTMSFSEFSELLSLVVVRSLRDLDPNLAPLFHMSAGWFTGLAKFMISRYPEEHRTFSPHDGTQMMQYVLTWNSPSPKSCFAFLFIDHSTPRVELGIAYKEPIIEELFKLEHPPERVSTIMAHTEAFVDLCCFHLWSNIVLKV</sequence>
<dbReference type="PANTHER" id="PTHR14918:SF3">
    <property type="entry name" value="KICSTOR COMPLEX PROTEIN SZT2"/>
    <property type="match status" value="1"/>
</dbReference>
<name>A0A7R9G8L0_9CRUS</name>
<feature type="compositionally biased region" description="Polar residues" evidence="1">
    <location>
        <begin position="657"/>
        <end position="676"/>
    </location>
</feature>
<accession>A0A7R9G8L0</accession>
<feature type="compositionally biased region" description="Polar residues" evidence="1">
    <location>
        <begin position="2102"/>
        <end position="2116"/>
    </location>
</feature>
<proteinExistence type="predicted"/>
<feature type="compositionally biased region" description="Low complexity" evidence="1">
    <location>
        <begin position="2665"/>
        <end position="2677"/>
    </location>
</feature>
<dbReference type="InterPro" id="IPR033228">
    <property type="entry name" value="SZT2"/>
</dbReference>
<feature type="region of interest" description="Disordered" evidence="1">
    <location>
        <begin position="2100"/>
        <end position="2136"/>
    </location>
</feature>
<protein>
    <recommendedName>
        <fullName evidence="4">SZT2</fullName>
    </recommendedName>
</protein>
<dbReference type="GO" id="GO:0005777">
    <property type="term" value="C:peroxisome"/>
    <property type="evidence" value="ECO:0007669"/>
    <property type="project" value="InterPro"/>
</dbReference>
<evidence type="ECO:0000313" key="2">
    <source>
        <dbReference type="EMBL" id="CAD7272061.1"/>
    </source>
</evidence>
<feature type="compositionally biased region" description="Polar residues" evidence="1">
    <location>
        <begin position="2277"/>
        <end position="2289"/>
    </location>
</feature>
<evidence type="ECO:0008006" key="4">
    <source>
        <dbReference type="Google" id="ProtNLM"/>
    </source>
</evidence>
<feature type="region of interest" description="Disordered" evidence="1">
    <location>
        <begin position="735"/>
        <end position="767"/>
    </location>
</feature>
<feature type="region of interest" description="Disordered" evidence="1">
    <location>
        <begin position="2275"/>
        <end position="2324"/>
    </location>
</feature>
<dbReference type="Proteomes" id="UP000678499">
    <property type="component" value="Unassembled WGS sequence"/>
</dbReference>
<dbReference type="OrthoDB" id="43547at2759"/>
<dbReference type="PANTHER" id="PTHR14918">
    <property type="entry name" value="KICSTOR COMPLEX PROTEIN SZT2"/>
    <property type="match status" value="1"/>
</dbReference>
<feature type="region of interest" description="Disordered" evidence="1">
    <location>
        <begin position="657"/>
        <end position="678"/>
    </location>
</feature>
<keyword evidence="3" id="KW-1185">Reference proteome</keyword>
<organism evidence="2">
    <name type="scientific">Notodromas monacha</name>
    <dbReference type="NCBI Taxonomy" id="399045"/>
    <lineage>
        <taxon>Eukaryota</taxon>
        <taxon>Metazoa</taxon>
        <taxon>Ecdysozoa</taxon>
        <taxon>Arthropoda</taxon>
        <taxon>Crustacea</taxon>
        <taxon>Oligostraca</taxon>
        <taxon>Ostracoda</taxon>
        <taxon>Podocopa</taxon>
        <taxon>Podocopida</taxon>
        <taxon>Cypridocopina</taxon>
        <taxon>Cypridoidea</taxon>
        <taxon>Cyprididae</taxon>
        <taxon>Notodromas</taxon>
    </lineage>
</organism>
<dbReference type="EMBL" id="CAJPEX010000001">
    <property type="protein sequence ID" value="CAG0912213.1"/>
    <property type="molecule type" value="Genomic_DNA"/>
</dbReference>